<keyword evidence="2" id="KW-1185">Reference proteome</keyword>
<sequence>MNKLVHDCVEGESLAHPSPLPVTAEKRCRRRTFLRIRNSLAILPRPSTSNKLSRTNQGVDCAVLVLLVDGYNVCGYWMKLKKYFMNGRLNVARQKLIDELVTFSMLRDGECEAVTVDKHLEDEDDGYCSLDGVRSFGSLKGAWSNLVNIQRGQVF</sequence>
<comment type="caution">
    <text evidence="1">The sequence shown here is derived from an EMBL/GenBank/DDBJ whole genome shotgun (WGS) entry which is preliminary data.</text>
</comment>
<organism evidence="1 2">
    <name type="scientific">Morella rubra</name>
    <name type="common">Chinese bayberry</name>
    <dbReference type="NCBI Taxonomy" id="262757"/>
    <lineage>
        <taxon>Eukaryota</taxon>
        <taxon>Viridiplantae</taxon>
        <taxon>Streptophyta</taxon>
        <taxon>Embryophyta</taxon>
        <taxon>Tracheophyta</taxon>
        <taxon>Spermatophyta</taxon>
        <taxon>Magnoliopsida</taxon>
        <taxon>eudicotyledons</taxon>
        <taxon>Gunneridae</taxon>
        <taxon>Pentapetalae</taxon>
        <taxon>rosids</taxon>
        <taxon>fabids</taxon>
        <taxon>Fagales</taxon>
        <taxon>Myricaceae</taxon>
        <taxon>Morella</taxon>
    </lineage>
</organism>
<proteinExistence type="predicted"/>
<dbReference type="InterPro" id="IPR010298">
    <property type="entry name" value="YacP-like"/>
</dbReference>
<gene>
    <name evidence="1" type="ORF">CJ030_MR0G009068</name>
</gene>
<dbReference type="PANTHER" id="PTHR34547:SF1">
    <property type="entry name" value="YACP-LIKE NYN DOMAIN PROTEIN"/>
    <property type="match status" value="1"/>
</dbReference>
<dbReference type="AlphaFoldDB" id="A0A6A1UI56"/>
<accession>A0A6A1UI56</accession>
<dbReference type="Proteomes" id="UP000516437">
    <property type="component" value="Unassembled WGS sequence"/>
</dbReference>
<reference evidence="1 2" key="1">
    <citation type="journal article" date="2019" name="Plant Biotechnol. J.">
        <title>The red bayberry genome and genetic basis of sex determination.</title>
        <authorList>
            <person name="Jia H.M."/>
            <person name="Jia H.J."/>
            <person name="Cai Q.L."/>
            <person name="Wang Y."/>
            <person name="Zhao H.B."/>
            <person name="Yang W.F."/>
            <person name="Wang G.Y."/>
            <person name="Li Y.H."/>
            <person name="Zhan D.L."/>
            <person name="Shen Y.T."/>
            <person name="Niu Q.F."/>
            <person name="Chang L."/>
            <person name="Qiu J."/>
            <person name="Zhao L."/>
            <person name="Xie H.B."/>
            <person name="Fu W.Y."/>
            <person name="Jin J."/>
            <person name="Li X.W."/>
            <person name="Jiao Y."/>
            <person name="Zhou C.C."/>
            <person name="Tu T."/>
            <person name="Chai C.Y."/>
            <person name="Gao J.L."/>
            <person name="Fan L.J."/>
            <person name="van de Weg E."/>
            <person name="Wang J.Y."/>
            <person name="Gao Z.S."/>
        </authorList>
    </citation>
    <scope>NUCLEOTIDE SEQUENCE [LARGE SCALE GENOMIC DNA]</scope>
    <source>
        <tissue evidence="1">Leaves</tissue>
    </source>
</reference>
<evidence type="ECO:0000313" key="1">
    <source>
        <dbReference type="EMBL" id="KAB1199902.1"/>
    </source>
</evidence>
<name>A0A6A1UI56_9ROSI</name>
<protein>
    <submittedName>
        <fullName evidence="1">Uncharacterized protein</fullName>
    </submittedName>
</protein>
<dbReference type="Pfam" id="PF05991">
    <property type="entry name" value="NYN_YacP"/>
    <property type="match status" value="1"/>
</dbReference>
<dbReference type="OrthoDB" id="513221at2759"/>
<dbReference type="PANTHER" id="PTHR34547">
    <property type="entry name" value="YACP-LIKE NYN DOMAIN PROTEIN"/>
    <property type="match status" value="1"/>
</dbReference>
<evidence type="ECO:0000313" key="2">
    <source>
        <dbReference type="Proteomes" id="UP000516437"/>
    </source>
</evidence>
<dbReference type="EMBL" id="RXIC02000396">
    <property type="protein sequence ID" value="KAB1199902.1"/>
    <property type="molecule type" value="Genomic_DNA"/>
</dbReference>